<dbReference type="Pfam" id="PF00291">
    <property type="entry name" value="PALP"/>
    <property type="match status" value="1"/>
</dbReference>
<proteinExistence type="predicted"/>
<dbReference type="InterPro" id="IPR036052">
    <property type="entry name" value="TrpB-like_PALP_sf"/>
</dbReference>
<dbReference type="InterPro" id="IPR050214">
    <property type="entry name" value="Cys_Synth/Cystath_Beta-Synth"/>
</dbReference>
<dbReference type="PANTHER" id="PTHR10314">
    <property type="entry name" value="CYSTATHIONINE BETA-SYNTHASE"/>
    <property type="match status" value="1"/>
</dbReference>
<dbReference type="Proteomes" id="UP000722459">
    <property type="component" value="Unassembled WGS sequence"/>
</dbReference>
<comment type="caution">
    <text evidence="2">The sequence shown here is derived from an EMBL/GenBank/DDBJ whole genome shotgun (WGS) entry which is preliminary data.</text>
</comment>
<evidence type="ECO:0000313" key="3">
    <source>
        <dbReference type="Proteomes" id="UP000722459"/>
    </source>
</evidence>
<dbReference type="EMBL" id="JABJNZ010000060">
    <property type="protein sequence ID" value="MBT4870851.1"/>
    <property type="molecule type" value="Genomic_DNA"/>
</dbReference>
<evidence type="ECO:0000259" key="1">
    <source>
        <dbReference type="Pfam" id="PF00291"/>
    </source>
</evidence>
<sequence>MSARVSKERRKIIRAFGAKLILTNKNEGTDRAIKKVAQLVKKHPKKYINLDQYSNNNNWLAHYKTTGPEILKQTNNKITHLVAGLGTSGTIIGISKFLKEKNPKIKIIATHQASKNNIQGLKNMDESIVPKIYDTTKIDKIIDVTETQANVKTRKLSKQGFFVGISSGAAMFVAEKIASKNKNATIVVIFPDGGEKYLSSKIF</sequence>
<dbReference type="Gene3D" id="3.40.50.1100">
    <property type="match status" value="2"/>
</dbReference>
<evidence type="ECO:0000313" key="2">
    <source>
        <dbReference type="EMBL" id="MBT4870851.1"/>
    </source>
</evidence>
<gene>
    <name evidence="2" type="ORF">HON47_04715</name>
</gene>
<dbReference type="CDD" id="cd01561">
    <property type="entry name" value="CBS_like"/>
    <property type="match status" value="1"/>
</dbReference>
<dbReference type="SUPFAM" id="SSF53686">
    <property type="entry name" value="Tryptophan synthase beta subunit-like PLP-dependent enzymes"/>
    <property type="match status" value="1"/>
</dbReference>
<dbReference type="InterPro" id="IPR001926">
    <property type="entry name" value="TrpB-like_PALP"/>
</dbReference>
<name>A0A8T5GFT6_9ARCH</name>
<reference evidence="2" key="1">
    <citation type="journal article" date="2021" name="ISME J.">
        <title>Mercury methylation by metabolically versatile and cosmopolitan marine bacteria.</title>
        <authorList>
            <person name="Lin H."/>
            <person name="Ascher D.B."/>
            <person name="Myung Y."/>
            <person name="Lamborg C.H."/>
            <person name="Hallam S.J."/>
            <person name="Gionfriddo C.M."/>
            <person name="Holt K.E."/>
            <person name="Moreau J.W."/>
        </authorList>
    </citation>
    <scope>NUCLEOTIDE SEQUENCE</scope>
    <source>
        <strain evidence="2">SI075_bin30</strain>
    </source>
</reference>
<organism evidence="2 3">
    <name type="scientific">Candidatus Iainarchaeum sp</name>
    <dbReference type="NCBI Taxonomy" id="3101447"/>
    <lineage>
        <taxon>Archaea</taxon>
        <taxon>Candidatus Iainarchaeota</taxon>
        <taxon>Candidatus Iainarchaeia</taxon>
        <taxon>Candidatus Iainarchaeales</taxon>
        <taxon>Candidatus Iainarchaeaceae</taxon>
        <taxon>Candidatus Iainarchaeum</taxon>
    </lineage>
</organism>
<feature type="domain" description="Tryptophan synthase beta chain-like PALP" evidence="1">
    <location>
        <begin position="1"/>
        <end position="192"/>
    </location>
</feature>
<dbReference type="AlphaFoldDB" id="A0A8T5GFT6"/>
<protein>
    <submittedName>
        <fullName evidence="2">Cysteine synthase family protein</fullName>
    </submittedName>
</protein>
<accession>A0A8T5GFT6</accession>